<feature type="domain" description="Glycosyltransferase RgtA/B/C/D-like" evidence="9">
    <location>
        <begin position="66"/>
        <end position="222"/>
    </location>
</feature>
<keyword evidence="7 8" id="KW-0472">Membrane</keyword>
<feature type="transmembrane region" description="Helical" evidence="8">
    <location>
        <begin position="209"/>
        <end position="235"/>
    </location>
</feature>
<evidence type="ECO:0000256" key="7">
    <source>
        <dbReference type="ARBA" id="ARBA00023136"/>
    </source>
</evidence>
<dbReference type="GO" id="GO:0010041">
    <property type="term" value="P:response to iron(III) ion"/>
    <property type="evidence" value="ECO:0007669"/>
    <property type="project" value="TreeGrafter"/>
</dbReference>
<dbReference type="GO" id="GO:0009103">
    <property type="term" value="P:lipopolysaccharide biosynthetic process"/>
    <property type="evidence" value="ECO:0007669"/>
    <property type="project" value="UniProtKB-ARBA"/>
</dbReference>
<feature type="transmembrane region" description="Helical" evidence="8">
    <location>
        <begin position="143"/>
        <end position="160"/>
    </location>
</feature>
<feature type="transmembrane region" description="Helical" evidence="8">
    <location>
        <begin position="351"/>
        <end position="375"/>
    </location>
</feature>
<dbReference type="Pfam" id="PF13231">
    <property type="entry name" value="PMT_2"/>
    <property type="match status" value="1"/>
</dbReference>
<sequence length="524" mass="60630">MMLSRSYALHIGLLLCGCLLILYHPLEKMDFPGGLGDEGAHTRVANQIANTGVWWKLEYQGEPYMNKPPLKLWLSALTFRFIGKSLFWVRFWDATFAVATILVVYLWGRIVIHPLTGLVGSMILLLSYNYVYVHCATTGVQDSAMIFFFTLALTCFYQSSRFPWLQYIAGCAMGCCSLTKGWMGIGALIIIMGFLVISRQRFVWNTKVFYLMVGISFCIPLLWFLPNLFFLSGFFQNAFVFNYLSRITGKEVPRHIKPWYYYFTVLYKNFSPWVWLLPLATIFGCLKAFAKKDKLSLFLLIWMITIFVGFSAASGKQAWYINPAFPAMSLLIGYFLYETGLMMYQPKLSRYAPLFVLMLSIGMILLIINTAVALYRIPNNQKTKARPLESFVSYIEKKFHNDPYQIILCDLNMNSKVVSNREHYYFNRIGKQLIQIDDDLVQFNAIIHHATIPIFAIMPEKTFLEFLGYDDFQLGDGVYILSNDKGEIVKLVMPYRLPKDRKLPLRKYRTSVKREKEVVNNGKR</sequence>
<evidence type="ECO:0000256" key="8">
    <source>
        <dbReference type="SAM" id="Phobius"/>
    </source>
</evidence>
<evidence type="ECO:0000256" key="2">
    <source>
        <dbReference type="ARBA" id="ARBA00022475"/>
    </source>
</evidence>
<keyword evidence="4 10" id="KW-0808">Transferase</keyword>
<dbReference type="Proteomes" id="UP000030661">
    <property type="component" value="Unassembled WGS sequence"/>
</dbReference>
<feature type="transmembrane region" description="Helical" evidence="8">
    <location>
        <begin position="297"/>
        <end position="313"/>
    </location>
</feature>
<evidence type="ECO:0000313" key="11">
    <source>
        <dbReference type="Proteomes" id="UP000030661"/>
    </source>
</evidence>
<feature type="transmembrane region" description="Helical" evidence="8">
    <location>
        <begin position="166"/>
        <end position="197"/>
    </location>
</feature>
<keyword evidence="6 8" id="KW-1133">Transmembrane helix</keyword>
<feature type="transmembrane region" description="Helical" evidence="8">
    <location>
        <begin position="270"/>
        <end position="290"/>
    </location>
</feature>
<evidence type="ECO:0000256" key="5">
    <source>
        <dbReference type="ARBA" id="ARBA00022692"/>
    </source>
</evidence>
<accession>A0A081BTP4</accession>
<evidence type="ECO:0000256" key="4">
    <source>
        <dbReference type="ARBA" id="ARBA00022679"/>
    </source>
</evidence>
<keyword evidence="3" id="KW-0328">Glycosyltransferase</keyword>
<evidence type="ECO:0000313" key="10">
    <source>
        <dbReference type="EMBL" id="GAK55699.1"/>
    </source>
</evidence>
<feature type="transmembrane region" description="Helical" evidence="8">
    <location>
        <begin position="112"/>
        <end position="131"/>
    </location>
</feature>
<evidence type="ECO:0000256" key="6">
    <source>
        <dbReference type="ARBA" id="ARBA00022989"/>
    </source>
</evidence>
<dbReference type="EMBL" id="DF820464">
    <property type="protein sequence ID" value="GAK55699.1"/>
    <property type="molecule type" value="Genomic_DNA"/>
</dbReference>
<evidence type="ECO:0000256" key="1">
    <source>
        <dbReference type="ARBA" id="ARBA00004651"/>
    </source>
</evidence>
<keyword evidence="5 8" id="KW-0812">Transmembrane</keyword>
<feature type="transmembrane region" description="Helical" evidence="8">
    <location>
        <begin position="319"/>
        <end position="339"/>
    </location>
</feature>
<dbReference type="STRING" id="1499967.U27_02656"/>
<dbReference type="InterPro" id="IPR038731">
    <property type="entry name" value="RgtA/B/C-like"/>
</dbReference>
<keyword evidence="2" id="KW-1003">Cell membrane</keyword>
<organism evidence="10 11">
    <name type="scientific">Vecturithrix granuli</name>
    <dbReference type="NCBI Taxonomy" id="1499967"/>
    <lineage>
        <taxon>Bacteria</taxon>
        <taxon>Candidatus Moduliflexota</taxon>
        <taxon>Candidatus Vecturitrichia</taxon>
        <taxon>Candidatus Vecturitrichales</taxon>
        <taxon>Candidatus Vecturitrichaceae</taxon>
        <taxon>Candidatus Vecturithrix</taxon>
    </lineage>
</organism>
<feature type="transmembrane region" description="Helical" evidence="8">
    <location>
        <begin position="6"/>
        <end position="23"/>
    </location>
</feature>
<keyword evidence="11" id="KW-1185">Reference proteome</keyword>
<evidence type="ECO:0000259" key="9">
    <source>
        <dbReference type="Pfam" id="PF13231"/>
    </source>
</evidence>
<dbReference type="GO" id="GO:0005886">
    <property type="term" value="C:plasma membrane"/>
    <property type="evidence" value="ECO:0007669"/>
    <property type="project" value="UniProtKB-SubCell"/>
</dbReference>
<dbReference type="AlphaFoldDB" id="A0A081BTP4"/>
<name>A0A081BTP4_VECG1</name>
<comment type="subcellular location">
    <subcellularLocation>
        <location evidence="1">Cell membrane</location>
        <topology evidence="1">Multi-pass membrane protein</topology>
    </subcellularLocation>
</comment>
<dbReference type="PROSITE" id="PS51257">
    <property type="entry name" value="PROKAR_LIPOPROTEIN"/>
    <property type="match status" value="1"/>
</dbReference>
<dbReference type="eggNOG" id="COG1807">
    <property type="taxonomic scope" value="Bacteria"/>
</dbReference>
<dbReference type="PANTHER" id="PTHR33908">
    <property type="entry name" value="MANNOSYLTRANSFERASE YKCB-RELATED"/>
    <property type="match status" value="1"/>
</dbReference>
<dbReference type="PANTHER" id="PTHR33908:SF3">
    <property type="entry name" value="UNDECAPRENYL PHOSPHATE-ALPHA-4-AMINO-4-DEOXY-L-ARABINOSE ARABINOSYL TRANSFERASE"/>
    <property type="match status" value="1"/>
</dbReference>
<dbReference type="GO" id="GO:0016763">
    <property type="term" value="F:pentosyltransferase activity"/>
    <property type="evidence" value="ECO:0007669"/>
    <property type="project" value="TreeGrafter"/>
</dbReference>
<dbReference type="InterPro" id="IPR050297">
    <property type="entry name" value="LipidA_mod_glycosyltrf_83"/>
</dbReference>
<proteinExistence type="predicted"/>
<dbReference type="HOGENOM" id="CLU_519411_0_0_0"/>
<gene>
    <name evidence="10" type="ORF">U27_02656</name>
</gene>
<protein>
    <submittedName>
        <fullName evidence="10">Glycosyl transferase family 39</fullName>
    </submittedName>
</protein>
<feature type="transmembrane region" description="Helical" evidence="8">
    <location>
        <begin position="87"/>
        <end position="106"/>
    </location>
</feature>
<reference evidence="10 11" key="1">
    <citation type="journal article" date="2015" name="PeerJ">
        <title>First genomic representation of candidate bacterial phylum KSB3 points to enhanced environmental sensing as a trigger of wastewater bulking.</title>
        <authorList>
            <person name="Sekiguchi Y."/>
            <person name="Ohashi A."/>
            <person name="Parks D.H."/>
            <person name="Yamauchi T."/>
            <person name="Tyson G.W."/>
            <person name="Hugenholtz P."/>
        </authorList>
    </citation>
    <scope>NUCLEOTIDE SEQUENCE [LARGE SCALE GENOMIC DNA]</scope>
</reference>
<evidence type="ECO:0000256" key="3">
    <source>
        <dbReference type="ARBA" id="ARBA00022676"/>
    </source>
</evidence>